<dbReference type="Gene3D" id="2.60.40.10">
    <property type="entry name" value="Immunoglobulins"/>
    <property type="match status" value="3"/>
</dbReference>
<feature type="domain" description="SD-repeat containing protein B" evidence="5">
    <location>
        <begin position="489"/>
        <end position="577"/>
    </location>
</feature>
<feature type="compositionally biased region" description="Polar residues" evidence="4">
    <location>
        <begin position="384"/>
        <end position="395"/>
    </location>
</feature>
<evidence type="ECO:0000259" key="5">
    <source>
        <dbReference type="Pfam" id="PF17210"/>
    </source>
</evidence>
<keyword evidence="3" id="KW-0732">Signal</keyword>
<evidence type="ECO:0000256" key="1">
    <source>
        <dbReference type="ARBA" id="ARBA00004613"/>
    </source>
</evidence>
<evidence type="ECO:0000313" key="7">
    <source>
        <dbReference type="Proteomes" id="UP000813215"/>
    </source>
</evidence>
<keyword evidence="2" id="KW-0964">Secreted</keyword>
<feature type="region of interest" description="Disordered" evidence="4">
    <location>
        <begin position="384"/>
        <end position="442"/>
    </location>
</feature>
<dbReference type="Pfam" id="PF17210">
    <property type="entry name" value="SdrD_B"/>
    <property type="match status" value="3"/>
</dbReference>
<accession>A0A9E3H711</accession>
<feature type="domain" description="SD-repeat containing protein B" evidence="5">
    <location>
        <begin position="268"/>
        <end position="353"/>
    </location>
</feature>
<evidence type="ECO:0000313" key="6">
    <source>
        <dbReference type="EMBL" id="MBW4432070.1"/>
    </source>
</evidence>
<dbReference type="InterPro" id="IPR013783">
    <property type="entry name" value="Ig-like_fold"/>
</dbReference>
<dbReference type="InterPro" id="IPR033764">
    <property type="entry name" value="Sdr_B"/>
</dbReference>
<dbReference type="Proteomes" id="UP000813215">
    <property type="component" value="Unassembled WGS sequence"/>
</dbReference>
<proteinExistence type="predicted"/>
<organism evidence="6 7">
    <name type="scientific">Pelatocladus maniniholoensis HA4357-MV3</name>
    <dbReference type="NCBI Taxonomy" id="1117104"/>
    <lineage>
        <taxon>Bacteria</taxon>
        <taxon>Bacillati</taxon>
        <taxon>Cyanobacteriota</taxon>
        <taxon>Cyanophyceae</taxon>
        <taxon>Nostocales</taxon>
        <taxon>Nostocaceae</taxon>
        <taxon>Pelatocladus</taxon>
    </lineage>
</organism>
<dbReference type="InterPro" id="IPR051417">
    <property type="entry name" value="SDr/BOS_complex"/>
</dbReference>
<comment type="subcellular location">
    <subcellularLocation>
        <location evidence="1">Secreted</location>
    </subcellularLocation>
</comment>
<reference evidence="6" key="1">
    <citation type="submission" date="2021-05" db="EMBL/GenBank/DDBJ databases">
        <authorList>
            <person name="Pietrasiak N."/>
            <person name="Ward R."/>
            <person name="Stajich J.E."/>
            <person name="Kurbessoian T."/>
        </authorList>
    </citation>
    <scope>NUCLEOTIDE SEQUENCE</scope>
    <source>
        <strain evidence="6">HA4357-MV3</strain>
    </source>
</reference>
<gene>
    <name evidence="6" type="ORF">KME28_10160</name>
</gene>
<sequence>MKTLFKHLNFYPCGGTLLAALLAIPQIPLQGSISNEKAVAQQASCPAGTTQETLNWGTTNFQTANFNQTFNIGGVSTNFQMTENPAGFIRDQPPQVIGPVPYGVVAGPYGGINSPYLRWGIDATQSPQGNSTLTITFAQPVTLPVPLTLLDVDRDRQDELPYQDQVTVTASNQGQNVPVTLTNIGSGAVAQIVSNNVARGADPRVGPGNSPNDRNLGNVFATFAQPVTQIRIVYESGPLPYAENQTPQQDETIGIADITICAPSGTGSIGDTVFNDTNGNGQQDLGEPGVGNVPLTLTLPGPDGQLGTADDTTQTTNTNANGNYSFTNLPPGPYRVTVTPPANFSEVTTGGGRQVNVTLNPGQSLDTVDFGLRQPLGSIGDTVFNDTNGNGQQDSGEPGVGNVPLTLTLPGPDGQLGTADDTTQTTNTNANGNYSFSNLPAGPYRVTVTPPTNLPDVTTGGGRQTDVTLNPGQSLDTVDFGLRRPPGGTIGDFVFTDRNGNGSADNGDTGISNVTLTLRNSTGQVVSTTRTDNNGNYLFTGLQPGNYTVEVTQPSDFTATTSRTLTANITDTNSENLNIDFGFRPGQVGASGETNLRIVKRITNAFKNNQPISGVSFNTFINDPNNNDDDRLQQAGRSPVGQINLQPPLNSGDQVEYTVYFLADGTQQLQNARFCDLIPAGTSYVSNSLSVNGISNQGQVLSPLAPLQDFANICGGSNNKGAVVVGPANIPGGQTGLIRFRVTVD</sequence>
<feature type="compositionally biased region" description="Low complexity" evidence="4">
    <location>
        <begin position="417"/>
        <end position="433"/>
    </location>
</feature>
<keyword evidence="6" id="KW-0645">Protease</keyword>
<dbReference type="PANTHER" id="PTHR23303">
    <property type="entry name" value="CARBOXYPEPTIDASE REGULATORY REGION-CONTAINING"/>
    <property type="match status" value="1"/>
</dbReference>
<dbReference type="InterPro" id="IPR047589">
    <property type="entry name" value="DUF11_rpt"/>
</dbReference>
<keyword evidence="6" id="KW-0121">Carboxypeptidase</keyword>
<dbReference type="GO" id="GO:0005576">
    <property type="term" value="C:extracellular region"/>
    <property type="evidence" value="ECO:0007669"/>
    <property type="project" value="UniProtKB-SubCell"/>
</dbReference>
<reference evidence="6" key="2">
    <citation type="journal article" date="2022" name="Microbiol. Resour. Announc.">
        <title>Metagenome Sequencing to Explore Phylogenomics of Terrestrial Cyanobacteria.</title>
        <authorList>
            <person name="Ward R.D."/>
            <person name="Stajich J.E."/>
            <person name="Johansen J.R."/>
            <person name="Huntemann M."/>
            <person name="Clum A."/>
            <person name="Foster B."/>
            <person name="Foster B."/>
            <person name="Roux S."/>
            <person name="Palaniappan K."/>
            <person name="Varghese N."/>
            <person name="Mukherjee S."/>
            <person name="Reddy T.B.K."/>
            <person name="Daum C."/>
            <person name="Copeland A."/>
            <person name="Chen I.A."/>
            <person name="Ivanova N.N."/>
            <person name="Kyrpides N.C."/>
            <person name="Shapiro N."/>
            <person name="Eloe-Fadrosh E.A."/>
            <person name="Pietrasiak N."/>
        </authorList>
    </citation>
    <scope>NUCLEOTIDE SEQUENCE</scope>
    <source>
        <strain evidence="6">HA4357-MV3</strain>
    </source>
</reference>
<evidence type="ECO:0000256" key="4">
    <source>
        <dbReference type="SAM" id="MobiDB-lite"/>
    </source>
</evidence>
<dbReference type="SUPFAM" id="SSF117074">
    <property type="entry name" value="Hypothetical protein PA1324"/>
    <property type="match status" value="3"/>
</dbReference>
<keyword evidence="6" id="KW-0378">Hydrolase</keyword>
<dbReference type="AlphaFoldDB" id="A0A9E3H711"/>
<evidence type="ECO:0000256" key="2">
    <source>
        <dbReference type="ARBA" id="ARBA00022525"/>
    </source>
</evidence>
<feature type="region of interest" description="Disordered" evidence="4">
    <location>
        <begin position="455"/>
        <end position="482"/>
    </location>
</feature>
<name>A0A9E3H711_9NOST</name>
<evidence type="ECO:0000256" key="3">
    <source>
        <dbReference type="ARBA" id="ARBA00022729"/>
    </source>
</evidence>
<protein>
    <submittedName>
        <fullName evidence="6">Carboxypeptidase regulatory-like domain-containing protein</fullName>
    </submittedName>
</protein>
<feature type="compositionally biased region" description="Polar residues" evidence="4">
    <location>
        <begin position="465"/>
        <end position="476"/>
    </location>
</feature>
<dbReference type="GO" id="GO:0004180">
    <property type="term" value="F:carboxypeptidase activity"/>
    <property type="evidence" value="ECO:0007669"/>
    <property type="project" value="UniProtKB-KW"/>
</dbReference>
<dbReference type="PANTHER" id="PTHR23303:SF15">
    <property type="entry name" value="COLOSSIN-A"/>
    <property type="match status" value="1"/>
</dbReference>
<dbReference type="NCBIfam" id="TIGR01451">
    <property type="entry name" value="B_ant_repeat"/>
    <property type="match status" value="1"/>
</dbReference>
<comment type="caution">
    <text evidence="6">The sequence shown here is derived from an EMBL/GenBank/DDBJ whole genome shotgun (WGS) entry which is preliminary data.</text>
</comment>
<feature type="domain" description="SD-repeat containing protein B" evidence="5">
    <location>
        <begin position="378"/>
        <end position="462"/>
    </location>
</feature>
<dbReference type="EMBL" id="JAHHHW010000080">
    <property type="protein sequence ID" value="MBW4432070.1"/>
    <property type="molecule type" value="Genomic_DNA"/>
</dbReference>